<evidence type="ECO:0000313" key="1">
    <source>
        <dbReference type="EMBL" id="SUZ81277.1"/>
    </source>
</evidence>
<sequence length="75" mass="8192">MEFADAGQPGGQTTFCLDERFFSPNWVYRTETGQTSGVVRDRLDDVVVGFDCDVRVGPSHAHDHGAVNAVTVHGR</sequence>
<protein>
    <submittedName>
        <fullName evidence="1">Uncharacterized protein</fullName>
    </submittedName>
</protein>
<dbReference type="AlphaFoldDB" id="A0A381QTZ9"/>
<proteinExistence type="predicted"/>
<name>A0A381QTZ9_9ZZZZ</name>
<reference evidence="1" key="1">
    <citation type="submission" date="2018-05" db="EMBL/GenBank/DDBJ databases">
        <authorList>
            <person name="Lanie J.A."/>
            <person name="Ng W.-L."/>
            <person name="Kazmierczak K.M."/>
            <person name="Andrzejewski T.M."/>
            <person name="Davidsen T.M."/>
            <person name="Wayne K.J."/>
            <person name="Tettelin H."/>
            <person name="Glass J.I."/>
            <person name="Rusch D."/>
            <person name="Podicherti R."/>
            <person name="Tsui H.-C.T."/>
            <person name="Winkler M.E."/>
        </authorList>
    </citation>
    <scope>NUCLEOTIDE SEQUENCE</scope>
</reference>
<gene>
    <name evidence="1" type="ORF">METZ01_LOCUS34131</name>
</gene>
<organism evidence="1">
    <name type="scientific">marine metagenome</name>
    <dbReference type="NCBI Taxonomy" id="408172"/>
    <lineage>
        <taxon>unclassified sequences</taxon>
        <taxon>metagenomes</taxon>
        <taxon>ecological metagenomes</taxon>
    </lineage>
</organism>
<dbReference type="EMBL" id="UINC01001460">
    <property type="protein sequence ID" value="SUZ81277.1"/>
    <property type="molecule type" value="Genomic_DNA"/>
</dbReference>
<accession>A0A381QTZ9</accession>